<dbReference type="SUPFAM" id="SSF88713">
    <property type="entry name" value="Glycoside hydrolase/deacetylase"/>
    <property type="match status" value="1"/>
</dbReference>
<keyword evidence="2" id="KW-0378">Hydrolase</keyword>
<dbReference type="Proteomes" id="UP000460416">
    <property type="component" value="Unassembled WGS sequence"/>
</dbReference>
<dbReference type="GO" id="GO:0005975">
    <property type="term" value="P:carbohydrate metabolic process"/>
    <property type="evidence" value="ECO:0007669"/>
    <property type="project" value="InterPro"/>
</dbReference>
<sequence length="230" mass="26590">MKIFRAKYPSFLKLPYPERLTRIGNEKAIYLTFDDGPVPEATPWVLELLSKYNAKATFFCIGDNVKKHPDIFRTIIEEGHCVGNHTFNHLDGWKTSVSDYLENTRQAEKILIETGEQTKTHKPKTKNSELKTPNYPLFRPPYGKIKNSQARSLNKQGYRIVMWDVISGDYDQEFSAEECLENVTRNATAGSIIVFHDSIKAMKNLKIILPKILQHYHNKGWEFRSLKDAL</sequence>
<evidence type="ECO:0000256" key="2">
    <source>
        <dbReference type="ARBA" id="ARBA00022801"/>
    </source>
</evidence>
<dbReference type="EMBL" id="VJVW01000002">
    <property type="protein sequence ID" value="MUP42211.1"/>
    <property type="molecule type" value="Genomic_DNA"/>
</dbReference>
<accession>A0A7K1LNI9</accession>
<dbReference type="InterPro" id="IPR002509">
    <property type="entry name" value="NODB_dom"/>
</dbReference>
<organism evidence="4 5">
    <name type="scientific">Christiangramia aestuarii</name>
    <dbReference type="NCBI Taxonomy" id="1028746"/>
    <lineage>
        <taxon>Bacteria</taxon>
        <taxon>Pseudomonadati</taxon>
        <taxon>Bacteroidota</taxon>
        <taxon>Flavobacteriia</taxon>
        <taxon>Flavobacteriales</taxon>
        <taxon>Flavobacteriaceae</taxon>
        <taxon>Christiangramia</taxon>
    </lineage>
</organism>
<dbReference type="PANTHER" id="PTHR10587">
    <property type="entry name" value="GLYCOSYL TRANSFERASE-RELATED"/>
    <property type="match status" value="1"/>
</dbReference>
<dbReference type="GO" id="GO:0046872">
    <property type="term" value="F:metal ion binding"/>
    <property type="evidence" value="ECO:0007669"/>
    <property type="project" value="UniProtKB-KW"/>
</dbReference>
<protein>
    <submittedName>
        <fullName evidence="4">Polysaccharide deacetylase family protein</fullName>
    </submittedName>
</protein>
<evidence type="ECO:0000256" key="1">
    <source>
        <dbReference type="ARBA" id="ARBA00022723"/>
    </source>
</evidence>
<dbReference type="PROSITE" id="PS51677">
    <property type="entry name" value="NODB"/>
    <property type="match status" value="1"/>
</dbReference>
<keyword evidence="5" id="KW-1185">Reference proteome</keyword>
<gene>
    <name evidence="4" type="ORF">FLP08_06475</name>
</gene>
<comment type="caution">
    <text evidence="4">The sequence shown here is derived from an EMBL/GenBank/DDBJ whole genome shotgun (WGS) entry which is preliminary data.</text>
</comment>
<dbReference type="GO" id="GO:0016020">
    <property type="term" value="C:membrane"/>
    <property type="evidence" value="ECO:0007669"/>
    <property type="project" value="TreeGrafter"/>
</dbReference>
<evidence type="ECO:0000259" key="3">
    <source>
        <dbReference type="PROSITE" id="PS51677"/>
    </source>
</evidence>
<dbReference type="RefSeq" id="WP_156275188.1">
    <property type="nucleotide sequence ID" value="NZ_BAABGI010000001.1"/>
</dbReference>
<dbReference type="GO" id="GO:0016810">
    <property type="term" value="F:hydrolase activity, acting on carbon-nitrogen (but not peptide) bonds"/>
    <property type="evidence" value="ECO:0007669"/>
    <property type="project" value="InterPro"/>
</dbReference>
<reference evidence="4 5" key="1">
    <citation type="submission" date="2019-07" db="EMBL/GenBank/DDBJ databases">
        <title>Gramella aestuarii sp. nov., isolated from a tidal flat, and emended description of Gramella echinicola.</title>
        <authorList>
            <person name="Liu L."/>
        </authorList>
    </citation>
    <scope>NUCLEOTIDE SEQUENCE [LARGE SCALE GENOMIC DNA]</scope>
    <source>
        <strain evidence="4 5">BS12</strain>
    </source>
</reference>
<dbReference type="Pfam" id="PF01522">
    <property type="entry name" value="Polysacc_deac_1"/>
    <property type="match status" value="1"/>
</dbReference>
<keyword evidence="1" id="KW-0479">Metal-binding</keyword>
<dbReference type="InterPro" id="IPR050248">
    <property type="entry name" value="Polysacc_deacetylase_ArnD"/>
</dbReference>
<dbReference type="AlphaFoldDB" id="A0A7K1LNI9"/>
<feature type="domain" description="NodB homology" evidence="3">
    <location>
        <begin position="27"/>
        <end position="224"/>
    </location>
</feature>
<dbReference type="Gene3D" id="3.20.20.370">
    <property type="entry name" value="Glycoside hydrolase/deacetylase"/>
    <property type="match status" value="1"/>
</dbReference>
<evidence type="ECO:0000313" key="5">
    <source>
        <dbReference type="Proteomes" id="UP000460416"/>
    </source>
</evidence>
<dbReference type="PANTHER" id="PTHR10587:SF133">
    <property type="entry name" value="CHITIN DEACETYLASE 1-RELATED"/>
    <property type="match status" value="1"/>
</dbReference>
<name>A0A7K1LNI9_9FLAO</name>
<proteinExistence type="predicted"/>
<dbReference type="InterPro" id="IPR011330">
    <property type="entry name" value="Glyco_hydro/deAcase_b/a-brl"/>
</dbReference>
<dbReference type="OrthoDB" id="9812065at2"/>
<evidence type="ECO:0000313" key="4">
    <source>
        <dbReference type="EMBL" id="MUP42211.1"/>
    </source>
</evidence>
<dbReference type="CDD" id="cd10917">
    <property type="entry name" value="CE4_NodB_like_6s_7s"/>
    <property type="match status" value="1"/>
</dbReference>